<feature type="compositionally biased region" description="Basic residues" evidence="5">
    <location>
        <begin position="556"/>
        <end position="566"/>
    </location>
</feature>
<dbReference type="GO" id="GO:0005634">
    <property type="term" value="C:nucleus"/>
    <property type="evidence" value="ECO:0007669"/>
    <property type="project" value="UniProtKB-SubCell"/>
</dbReference>
<evidence type="ECO:0000313" key="7">
    <source>
        <dbReference type="Proteomes" id="UP001443914"/>
    </source>
</evidence>
<dbReference type="Pfam" id="PF05997">
    <property type="entry name" value="Nop52"/>
    <property type="match status" value="1"/>
</dbReference>
<accession>A0AAW1JN90</accession>
<feature type="region of interest" description="Disordered" evidence="5">
    <location>
        <begin position="422"/>
        <end position="566"/>
    </location>
</feature>
<comment type="similarity">
    <text evidence="2">Belongs to the RRP1 family.</text>
</comment>
<reference evidence="6" key="1">
    <citation type="submission" date="2024-03" db="EMBL/GenBank/DDBJ databases">
        <title>WGS assembly of Saponaria officinalis var. Norfolk2.</title>
        <authorList>
            <person name="Jenkins J."/>
            <person name="Shu S."/>
            <person name="Grimwood J."/>
            <person name="Barry K."/>
            <person name="Goodstein D."/>
            <person name="Schmutz J."/>
            <person name="Leebens-Mack J."/>
            <person name="Osbourn A."/>
        </authorList>
    </citation>
    <scope>NUCLEOTIDE SEQUENCE [LARGE SCALE GENOMIC DNA]</scope>
    <source>
        <strain evidence="6">JIC</strain>
    </source>
</reference>
<sequence>MEAENPSENPINSTLIKGLASTNASIRSKNLKIVLDWLPTQTLISDDDLKRLWKSLFYCMWHCDKIQNQTHLINRLSNLIPILPPSLSISYFSHFIVTMRREWPGIDHLRLDKFYLFVRYFVRNMFNLLKKVKWDLGILEEFVGVLDKNLFFFVDDNDVNVGVKGLGNGVSYHFVSVFCDEIKPFLPLSLDVLNLLFRPFFGILGKSDNRVLVVKVRSHVFDLLLKHEKSLLESKKSSVEVNESDEMVLFGTVALVMGFSTRLFELGSSEDCLQSNRKVVFALHEEFSRLEKEKASLGVEIALPEVTVGDDDDEVPKLVPIAGEIGIVENGGKQDADTKTKNKKSKKKNVKKSKESKEESVDKKSKKTEKNVGSDLSGDTEMVTVGGDCSNVEPENDVNDLIMNEEVISNLQKQFEKIAAESGLEGDGASAIESPSVRANGKVKKRKRSKSVANSDVGGGKDEDVEETAPNTDGASVKRVRFAMKNNLVWKPHSPLPPQSVRIPPSSTPRGSALKKGVSPGPVRDVTQDVKKAKKKRKPSPLKKARKVKSLSPAVKHGKKVKPMSA</sequence>
<dbReference type="PANTHER" id="PTHR13026:SF0">
    <property type="entry name" value="RIBOSOMAL RNA PROCESSING 1B"/>
    <property type="match status" value="1"/>
</dbReference>
<organism evidence="6 7">
    <name type="scientific">Saponaria officinalis</name>
    <name type="common">Common soapwort</name>
    <name type="synonym">Lychnis saponaria</name>
    <dbReference type="NCBI Taxonomy" id="3572"/>
    <lineage>
        <taxon>Eukaryota</taxon>
        <taxon>Viridiplantae</taxon>
        <taxon>Streptophyta</taxon>
        <taxon>Embryophyta</taxon>
        <taxon>Tracheophyta</taxon>
        <taxon>Spermatophyta</taxon>
        <taxon>Magnoliopsida</taxon>
        <taxon>eudicotyledons</taxon>
        <taxon>Gunneridae</taxon>
        <taxon>Pentapetalae</taxon>
        <taxon>Caryophyllales</taxon>
        <taxon>Caryophyllaceae</taxon>
        <taxon>Caryophylleae</taxon>
        <taxon>Saponaria</taxon>
    </lineage>
</organism>
<keyword evidence="7" id="KW-1185">Reference proteome</keyword>
<feature type="region of interest" description="Disordered" evidence="5">
    <location>
        <begin position="330"/>
        <end position="403"/>
    </location>
</feature>
<dbReference type="Proteomes" id="UP001443914">
    <property type="component" value="Unassembled WGS sequence"/>
</dbReference>
<keyword evidence="3" id="KW-0698">rRNA processing</keyword>
<evidence type="ECO:0000256" key="5">
    <source>
        <dbReference type="SAM" id="MobiDB-lite"/>
    </source>
</evidence>
<evidence type="ECO:0000313" key="6">
    <source>
        <dbReference type="EMBL" id="KAK9705837.1"/>
    </source>
</evidence>
<dbReference type="PANTHER" id="PTHR13026">
    <property type="entry name" value="NNP-1 PROTEIN NOVEL NUCLEAR PROTEIN 1 NOP52"/>
    <property type="match status" value="1"/>
</dbReference>
<dbReference type="GO" id="GO:0030688">
    <property type="term" value="C:preribosome, small subunit precursor"/>
    <property type="evidence" value="ECO:0007669"/>
    <property type="project" value="InterPro"/>
</dbReference>
<proteinExistence type="inferred from homology"/>
<feature type="compositionally biased region" description="Basic residues" evidence="5">
    <location>
        <begin position="341"/>
        <end position="351"/>
    </location>
</feature>
<comment type="caution">
    <text evidence="6">The sequence shown here is derived from an EMBL/GenBank/DDBJ whole genome shotgun (WGS) entry which is preliminary data.</text>
</comment>
<feature type="compositionally biased region" description="Basic and acidic residues" evidence="5">
    <location>
        <begin position="352"/>
        <end position="372"/>
    </location>
</feature>
<comment type="subcellular location">
    <subcellularLocation>
        <location evidence="1">Nucleus</location>
    </subcellularLocation>
</comment>
<evidence type="ECO:0000256" key="4">
    <source>
        <dbReference type="ARBA" id="ARBA00023242"/>
    </source>
</evidence>
<gene>
    <name evidence="6" type="ORF">RND81_07G085900</name>
</gene>
<protein>
    <submittedName>
        <fullName evidence="6">Uncharacterized protein</fullName>
    </submittedName>
</protein>
<evidence type="ECO:0000256" key="1">
    <source>
        <dbReference type="ARBA" id="ARBA00004123"/>
    </source>
</evidence>
<name>A0AAW1JN90_SAPOF</name>
<dbReference type="InterPro" id="IPR010301">
    <property type="entry name" value="RRP1"/>
</dbReference>
<evidence type="ECO:0000256" key="3">
    <source>
        <dbReference type="ARBA" id="ARBA00022552"/>
    </source>
</evidence>
<dbReference type="EMBL" id="JBDFQZ010000007">
    <property type="protein sequence ID" value="KAK9705837.1"/>
    <property type="molecule type" value="Genomic_DNA"/>
</dbReference>
<feature type="compositionally biased region" description="Basic residues" evidence="5">
    <location>
        <begin position="532"/>
        <end position="549"/>
    </location>
</feature>
<dbReference type="AlphaFoldDB" id="A0AAW1JN90"/>
<keyword evidence="4" id="KW-0539">Nucleus</keyword>
<feature type="compositionally biased region" description="Basic residues" evidence="5">
    <location>
        <begin position="441"/>
        <end position="450"/>
    </location>
</feature>
<dbReference type="GO" id="GO:0006364">
    <property type="term" value="P:rRNA processing"/>
    <property type="evidence" value="ECO:0007669"/>
    <property type="project" value="UniProtKB-KW"/>
</dbReference>
<evidence type="ECO:0000256" key="2">
    <source>
        <dbReference type="ARBA" id="ARBA00006374"/>
    </source>
</evidence>